<organism evidence="1 2">
    <name type="scientific">Microthyrium microscopicum</name>
    <dbReference type="NCBI Taxonomy" id="703497"/>
    <lineage>
        <taxon>Eukaryota</taxon>
        <taxon>Fungi</taxon>
        <taxon>Dikarya</taxon>
        <taxon>Ascomycota</taxon>
        <taxon>Pezizomycotina</taxon>
        <taxon>Dothideomycetes</taxon>
        <taxon>Dothideomycetes incertae sedis</taxon>
        <taxon>Microthyriales</taxon>
        <taxon>Microthyriaceae</taxon>
        <taxon>Microthyrium</taxon>
    </lineage>
</organism>
<reference evidence="1" key="1">
    <citation type="journal article" date="2020" name="Stud. Mycol.">
        <title>101 Dothideomycetes genomes: a test case for predicting lifestyles and emergence of pathogens.</title>
        <authorList>
            <person name="Haridas S."/>
            <person name="Albert R."/>
            <person name="Binder M."/>
            <person name="Bloem J."/>
            <person name="Labutti K."/>
            <person name="Salamov A."/>
            <person name="Andreopoulos B."/>
            <person name="Baker S."/>
            <person name="Barry K."/>
            <person name="Bills G."/>
            <person name="Bluhm B."/>
            <person name="Cannon C."/>
            <person name="Castanera R."/>
            <person name="Culley D."/>
            <person name="Daum C."/>
            <person name="Ezra D."/>
            <person name="Gonzalez J."/>
            <person name="Henrissat B."/>
            <person name="Kuo A."/>
            <person name="Liang C."/>
            <person name="Lipzen A."/>
            <person name="Lutzoni F."/>
            <person name="Magnuson J."/>
            <person name="Mondo S."/>
            <person name="Nolan M."/>
            <person name="Ohm R."/>
            <person name="Pangilinan J."/>
            <person name="Park H.-J."/>
            <person name="Ramirez L."/>
            <person name="Alfaro M."/>
            <person name="Sun H."/>
            <person name="Tritt A."/>
            <person name="Yoshinaga Y."/>
            <person name="Zwiers L.-H."/>
            <person name="Turgeon B."/>
            <person name="Goodwin S."/>
            <person name="Spatafora J."/>
            <person name="Crous P."/>
            <person name="Grigoriev I."/>
        </authorList>
    </citation>
    <scope>NUCLEOTIDE SEQUENCE</scope>
    <source>
        <strain evidence="1">CBS 115976</strain>
    </source>
</reference>
<accession>A0A6A6UD03</accession>
<gene>
    <name evidence="1" type="ORF">BT63DRAFT_439738</name>
</gene>
<evidence type="ECO:0000313" key="1">
    <source>
        <dbReference type="EMBL" id="KAF2668988.1"/>
    </source>
</evidence>
<evidence type="ECO:0000313" key="2">
    <source>
        <dbReference type="Proteomes" id="UP000799302"/>
    </source>
</evidence>
<dbReference type="AlphaFoldDB" id="A0A6A6UD03"/>
<keyword evidence="2" id="KW-1185">Reference proteome</keyword>
<proteinExistence type="predicted"/>
<dbReference type="Proteomes" id="UP000799302">
    <property type="component" value="Unassembled WGS sequence"/>
</dbReference>
<protein>
    <submittedName>
        <fullName evidence="1">Uncharacterized protein</fullName>
    </submittedName>
</protein>
<sequence>MSQSKSANKCIHCSIPLPCNDAGQTCTHCLEMMPLLKMLWKSSAKTKTTIYVPLSYYSPRGTHLQLDYMWTAEDIKQYEEHGMIKFDCFLPNARERMVIEIVPLKIVNGDAHVARADIYRRTNNRFVMSGPFAPGGLVIIPSNYLNLPKLSLTELEAIKVDESTIPLDACVHKTRVGPNNELLIVRD</sequence>
<dbReference type="EMBL" id="MU004235">
    <property type="protein sequence ID" value="KAF2668988.1"/>
    <property type="molecule type" value="Genomic_DNA"/>
</dbReference>
<name>A0A6A6UD03_9PEZI</name>